<evidence type="ECO:0000256" key="2">
    <source>
        <dbReference type="SAM" id="SignalP"/>
    </source>
</evidence>
<evidence type="ECO:0000313" key="4">
    <source>
        <dbReference type="Proteomes" id="UP000502823"/>
    </source>
</evidence>
<evidence type="ECO:0000313" key="3">
    <source>
        <dbReference type="EMBL" id="GFG32308.1"/>
    </source>
</evidence>
<accession>A0A6L2PP41</accession>
<dbReference type="EMBL" id="BLKM01000358">
    <property type="protein sequence ID" value="GFG32308.1"/>
    <property type="molecule type" value="Genomic_DNA"/>
</dbReference>
<evidence type="ECO:0000256" key="1">
    <source>
        <dbReference type="SAM" id="MobiDB-lite"/>
    </source>
</evidence>
<dbReference type="InParanoid" id="A0A6L2PP41"/>
<feature type="signal peptide" evidence="2">
    <location>
        <begin position="1"/>
        <end position="34"/>
    </location>
</feature>
<feature type="chain" id="PRO_5026848983" evidence="2">
    <location>
        <begin position="35"/>
        <end position="434"/>
    </location>
</feature>
<feature type="compositionally biased region" description="Low complexity" evidence="1">
    <location>
        <begin position="34"/>
        <end position="54"/>
    </location>
</feature>
<comment type="caution">
    <text evidence="3">The sequence shown here is derived from an EMBL/GenBank/DDBJ whole genome shotgun (WGS) entry which is preliminary data.</text>
</comment>
<organism evidence="3 4">
    <name type="scientific">Coptotermes formosanus</name>
    <name type="common">Formosan subterranean termite</name>
    <dbReference type="NCBI Taxonomy" id="36987"/>
    <lineage>
        <taxon>Eukaryota</taxon>
        <taxon>Metazoa</taxon>
        <taxon>Ecdysozoa</taxon>
        <taxon>Arthropoda</taxon>
        <taxon>Hexapoda</taxon>
        <taxon>Insecta</taxon>
        <taxon>Pterygota</taxon>
        <taxon>Neoptera</taxon>
        <taxon>Polyneoptera</taxon>
        <taxon>Dictyoptera</taxon>
        <taxon>Blattodea</taxon>
        <taxon>Blattoidea</taxon>
        <taxon>Termitoidae</taxon>
        <taxon>Rhinotermitidae</taxon>
        <taxon>Coptotermes</taxon>
    </lineage>
</organism>
<dbReference type="AlphaFoldDB" id="A0A6L2PP41"/>
<feature type="region of interest" description="Disordered" evidence="1">
    <location>
        <begin position="357"/>
        <end position="434"/>
    </location>
</feature>
<sequence length="434" mass="47517">MAECQSQCERDGSVKSLLMLEILLSLLSISSCLTDPESSSSTSSATTEVSTKSEIVNNNNDREMPFDIATADEDGGDDTEESSKSKRTVERHFGYGFNDITTRLHGQADNQAKFRAYPYQQLRLYSTLRSAQDIANQQQQAEIAHRPYSTARLSSVSNHNYRTGIHTDSQEPVYYTKSSYQQVPTYRGSPALPSPSNGAPVHSPGAPHAAPLFSGPPQHSPSFFTGHSLASPHHHFPAVTSSNLPNIFFGAGSFHGGPLVHPLAGSSLLALLQNPSGHFGPQILPVIILRVHNDPSGSNVLQHQGGVSPNIIQAGLHGLNLQSLLYPVQQFQVSQQPVFSHFDTTQTEEPHQLLYQERPPSGQIPKAQHIQPPAATTAQTSQQKLPYVHQKKPLVPTPPPDSLQKPRKSIVIAETDQHNNGGYSQYKYEYKDKV</sequence>
<feature type="region of interest" description="Disordered" evidence="1">
    <location>
        <begin position="34"/>
        <end position="86"/>
    </location>
</feature>
<proteinExistence type="predicted"/>
<feature type="compositionally biased region" description="Polar residues" evidence="1">
    <location>
        <begin position="374"/>
        <end position="384"/>
    </location>
</feature>
<reference evidence="4" key="1">
    <citation type="submission" date="2020-01" db="EMBL/GenBank/DDBJ databases">
        <title>Draft genome sequence of the Termite Coptotermes fromosanus.</title>
        <authorList>
            <person name="Itakura S."/>
            <person name="Yosikawa Y."/>
            <person name="Umezawa K."/>
        </authorList>
    </citation>
    <scope>NUCLEOTIDE SEQUENCE [LARGE SCALE GENOMIC DNA]</scope>
</reference>
<gene>
    <name evidence="3" type="ORF">Cfor_02705</name>
</gene>
<dbReference type="Proteomes" id="UP000502823">
    <property type="component" value="Unassembled WGS sequence"/>
</dbReference>
<dbReference type="OrthoDB" id="10542192at2759"/>
<feature type="compositionally biased region" description="Acidic residues" evidence="1">
    <location>
        <begin position="70"/>
        <end position="80"/>
    </location>
</feature>
<keyword evidence="2" id="KW-0732">Signal</keyword>
<protein>
    <submittedName>
        <fullName evidence="3">Uncharacterized protein</fullName>
    </submittedName>
</protein>
<keyword evidence="4" id="KW-1185">Reference proteome</keyword>
<name>A0A6L2PP41_COPFO</name>